<feature type="compositionally biased region" description="Polar residues" evidence="1">
    <location>
        <begin position="156"/>
        <end position="168"/>
    </location>
</feature>
<evidence type="ECO:0008006" key="4">
    <source>
        <dbReference type="Google" id="ProtNLM"/>
    </source>
</evidence>
<dbReference type="Proteomes" id="UP000606974">
    <property type="component" value="Unassembled WGS sequence"/>
</dbReference>
<feature type="region of interest" description="Disordered" evidence="1">
    <location>
        <begin position="72"/>
        <end position="173"/>
    </location>
</feature>
<evidence type="ECO:0000313" key="3">
    <source>
        <dbReference type="Proteomes" id="UP000606974"/>
    </source>
</evidence>
<dbReference type="OrthoDB" id="2384430at2759"/>
<feature type="region of interest" description="Disordered" evidence="1">
    <location>
        <begin position="275"/>
        <end position="294"/>
    </location>
</feature>
<name>A0A8H7E7A1_9EURO</name>
<feature type="compositionally biased region" description="Polar residues" evidence="1">
    <location>
        <begin position="726"/>
        <end position="736"/>
    </location>
</feature>
<dbReference type="InterPro" id="IPR006597">
    <property type="entry name" value="Sel1-like"/>
</dbReference>
<accession>A0A8H7E7A1</accession>
<dbReference type="SUPFAM" id="SSF81901">
    <property type="entry name" value="HCP-like"/>
    <property type="match status" value="1"/>
</dbReference>
<evidence type="ECO:0000313" key="2">
    <source>
        <dbReference type="EMBL" id="KAF7509516.1"/>
    </source>
</evidence>
<dbReference type="PANTHER" id="PTHR43628">
    <property type="entry name" value="ACTIVATOR OF C KINASE PROTEIN 1-RELATED"/>
    <property type="match status" value="1"/>
</dbReference>
<dbReference type="Pfam" id="PF08238">
    <property type="entry name" value="Sel1"/>
    <property type="match status" value="3"/>
</dbReference>
<feature type="region of interest" description="Disordered" evidence="1">
    <location>
        <begin position="1"/>
        <end position="26"/>
    </location>
</feature>
<keyword evidence="3" id="KW-1185">Reference proteome</keyword>
<dbReference type="GO" id="GO:0010972">
    <property type="term" value="P:negative regulation of G2/M transition of mitotic cell cycle"/>
    <property type="evidence" value="ECO:0007669"/>
    <property type="project" value="TreeGrafter"/>
</dbReference>
<proteinExistence type="predicted"/>
<feature type="compositionally biased region" description="Basic and acidic residues" evidence="1">
    <location>
        <begin position="737"/>
        <end position="746"/>
    </location>
</feature>
<evidence type="ECO:0000256" key="1">
    <source>
        <dbReference type="SAM" id="MobiDB-lite"/>
    </source>
</evidence>
<dbReference type="EMBL" id="JAACFV010000040">
    <property type="protein sequence ID" value="KAF7509516.1"/>
    <property type="molecule type" value="Genomic_DNA"/>
</dbReference>
<sequence length="758" mass="83143">MGERPNFIDLHAKLPDPSARLGHPSPRVQYNEGEITPCLSPLDAFAAQSRLMAKQLVVKMNKDKRMSRLPPAVVTKSLSQHRAERPTVFRSFSEESDGRVRDEDEPPSSPTIAHPQDRHISQYPRISGLLKGKGKGTDEDEDKDESFMILMDRASTPETTRQPATQSDYFGLPRADSPISTSLLADCNVARRHAKAEPSVTSSSPGRQHLRSKNDSSTSHPDSKCASHSPTRPAPQRESSDDDYTSSVAGSSFSFPRKLSASSGISVPHSPLSPFVPIHPPRSPSIQSEASVTGASAHRAHLNFSRPRSTASLSILSRADSPALRQLVDPQNRQPSAATQGDLQYPVQSEAVESVDNDGHLSGGSSSYTYAKFSLPRGRVVSRDSVIFHGLSTPHFEWKEPLFQNTPLMGGTCDRPLTSPSPAPDLKLGSLQEKSKIDGDPFAFDIKSTRPATPKIPMPKQPLISPSQSLKSAKSTSSLKGRTSVGTGDLGWFRAPAGQRIESEDSKSTSSRSDSTLRPMSAKTAVNNATNHQYMSPDDHVTKGIECHQNGSLQESTYHLRIAAMQNHPTAMLLYALACRHGWGMRPNQREGVQWLRKALDSAMHELKEDEDSSSATGLHNISDKKAGRVQFALGVYELGVSHLNGWGIDRDKALALRCFEVAGHWGDVDALTEAGFCYAEGVGCKKDLKKAARFYRMAEQRGANMVGNSWIYKDKYNDINDVNRSRTPVRSVTPSQDKKTLDRSKTRSIFGRKKSYQ</sequence>
<dbReference type="AlphaFoldDB" id="A0A8H7E7A1"/>
<feature type="compositionally biased region" description="Polar residues" evidence="1">
    <location>
        <begin position="284"/>
        <end position="294"/>
    </location>
</feature>
<reference evidence="2" key="1">
    <citation type="submission" date="2020-02" db="EMBL/GenBank/DDBJ databases">
        <authorList>
            <person name="Palmer J.M."/>
        </authorList>
    </citation>
    <scope>NUCLEOTIDE SEQUENCE</scope>
    <source>
        <strain evidence="2">EPUS1.4</strain>
        <tissue evidence="2">Thallus</tissue>
    </source>
</reference>
<feature type="region of interest" description="Disordered" evidence="1">
    <location>
        <begin position="723"/>
        <end position="758"/>
    </location>
</feature>
<dbReference type="InterPro" id="IPR011990">
    <property type="entry name" value="TPR-like_helical_dom_sf"/>
</dbReference>
<dbReference type="GO" id="GO:0032153">
    <property type="term" value="C:cell division site"/>
    <property type="evidence" value="ECO:0007669"/>
    <property type="project" value="TreeGrafter"/>
</dbReference>
<protein>
    <recommendedName>
        <fullName evidence="4">Cell cycle inhibitor Nif1</fullName>
    </recommendedName>
</protein>
<feature type="region of interest" description="Disordered" evidence="1">
    <location>
        <begin position="447"/>
        <end position="520"/>
    </location>
</feature>
<gene>
    <name evidence="2" type="ORF">GJ744_007916</name>
</gene>
<dbReference type="SMART" id="SM00671">
    <property type="entry name" value="SEL1"/>
    <property type="match status" value="3"/>
</dbReference>
<feature type="compositionally biased region" description="Polar residues" evidence="1">
    <location>
        <begin position="215"/>
        <end position="230"/>
    </location>
</feature>
<comment type="caution">
    <text evidence="2">The sequence shown here is derived from an EMBL/GenBank/DDBJ whole genome shotgun (WGS) entry which is preliminary data.</text>
</comment>
<dbReference type="InterPro" id="IPR052945">
    <property type="entry name" value="Mitotic_Regulator"/>
</dbReference>
<feature type="compositionally biased region" description="Basic and acidic residues" evidence="1">
    <location>
        <begin position="81"/>
        <end position="102"/>
    </location>
</feature>
<organism evidence="2 3">
    <name type="scientific">Endocarpon pusillum</name>
    <dbReference type="NCBI Taxonomy" id="364733"/>
    <lineage>
        <taxon>Eukaryota</taxon>
        <taxon>Fungi</taxon>
        <taxon>Dikarya</taxon>
        <taxon>Ascomycota</taxon>
        <taxon>Pezizomycotina</taxon>
        <taxon>Eurotiomycetes</taxon>
        <taxon>Chaetothyriomycetidae</taxon>
        <taxon>Verrucariales</taxon>
        <taxon>Verrucariaceae</taxon>
        <taxon>Endocarpon</taxon>
    </lineage>
</organism>
<dbReference type="Gene3D" id="1.25.40.10">
    <property type="entry name" value="Tetratricopeptide repeat domain"/>
    <property type="match status" value="1"/>
</dbReference>
<feature type="compositionally biased region" description="Low complexity" evidence="1">
    <location>
        <begin position="465"/>
        <end position="480"/>
    </location>
</feature>
<feature type="region of interest" description="Disordered" evidence="1">
    <location>
        <begin position="194"/>
        <end position="252"/>
    </location>
</feature>
<dbReference type="PANTHER" id="PTHR43628:SF11">
    <property type="entry name" value="PROTEIN DSF2"/>
    <property type="match status" value="1"/>
</dbReference>